<dbReference type="InterPro" id="IPR002433">
    <property type="entry name" value="Orn_de-COase"/>
</dbReference>
<dbReference type="InterPro" id="IPR022653">
    <property type="entry name" value="De-COase2_pyr-phos_BS"/>
</dbReference>
<feature type="domain" description="Orn/DAP/Arg decarboxylase 2 C-terminal" evidence="10">
    <location>
        <begin position="263"/>
        <end position="354"/>
    </location>
</feature>
<dbReference type="Pfam" id="PF02784">
    <property type="entry name" value="Orn_Arg_deC_N"/>
    <property type="match status" value="1"/>
</dbReference>
<evidence type="ECO:0000313" key="12">
    <source>
        <dbReference type="EMBL" id="MBB4020846.1"/>
    </source>
</evidence>
<evidence type="ECO:0000256" key="8">
    <source>
        <dbReference type="PIRSR" id="PIRSR600183-50"/>
    </source>
</evidence>
<feature type="domain" description="Orn/DAP/Arg decarboxylase 2 N-terminal" evidence="11">
    <location>
        <begin position="31"/>
        <end position="262"/>
    </location>
</feature>
<comment type="catalytic activity">
    <reaction evidence="7">
        <text>L-ornithine + H(+) = putrescine + CO2</text>
        <dbReference type="Rhea" id="RHEA:22964"/>
        <dbReference type="ChEBI" id="CHEBI:15378"/>
        <dbReference type="ChEBI" id="CHEBI:16526"/>
        <dbReference type="ChEBI" id="CHEBI:46911"/>
        <dbReference type="ChEBI" id="CHEBI:326268"/>
        <dbReference type="EC" id="4.1.1.17"/>
    </reaction>
</comment>
<gene>
    <name evidence="12" type="ORF">GGR17_000637</name>
</gene>
<dbReference type="AlphaFoldDB" id="A0A840CDF3"/>
<dbReference type="SUPFAM" id="SSF51419">
    <property type="entry name" value="PLP-binding barrel"/>
    <property type="match status" value="1"/>
</dbReference>
<comment type="caution">
    <text evidence="12">The sequence shown here is derived from an EMBL/GenBank/DDBJ whole genome shotgun (WGS) entry which is preliminary data.</text>
</comment>
<comment type="similarity">
    <text evidence="2 9">Belongs to the Orn/Lys/Arg decarboxylase class-II family.</text>
</comment>
<evidence type="ECO:0000259" key="10">
    <source>
        <dbReference type="Pfam" id="PF00278"/>
    </source>
</evidence>
<sequence>MGLKQNIWTTPAEHLRLTRPDHPVIYAAPRRIQSAARRFVDGFPGQVSYAVKANPEAVMVSNLAAAGVSAFDVASPDEMALVRAAVPQAALHYNNPVRSTEEIARAVELGVVSYAVDSFSELDKLMAALPRTAEIAVRFKLPVKGAVYDFGDKFGAPPEKAAALLRRVGAAGFRPSITFHPGTQCNDPRAWATYIAEAARISDKAGVPLARLNVGGGFPSHREGGRAPALGPIFAAIGQAARAAFGPEGPALLCEPGRALAAEGVALATRVKALRDGGDVFLNDGIYGGLAEAPLMGRIDRIAVLDPAGAPRCGAPVERVLFGPTCDSLDRLPGVLRLPGDMAEGDYILFFGMGAYSTATATRFNGYGALEKAVVLGLLP</sequence>
<dbReference type="CDD" id="cd00622">
    <property type="entry name" value="PLPDE_III_ODC"/>
    <property type="match status" value="1"/>
</dbReference>
<dbReference type="Gene3D" id="3.20.20.10">
    <property type="entry name" value="Alanine racemase"/>
    <property type="match status" value="1"/>
</dbReference>
<accession>A0A840CDF3</accession>
<evidence type="ECO:0000256" key="6">
    <source>
        <dbReference type="ARBA" id="ARBA00034138"/>
    </source>
</evidence>
<dbReference type="EMBL" id="JACIEQ010000001">
    <property type="protein sequence ID" value="MBB4020846.1"/>
    <property type="molecule type" value="Genomic_DNA"/>
</dbReference>
<dbReference type="SUPFAM" id="SSF50621">
    <property type="entry name" value="Alanine racemase C-terminal domain-like"/>
    <property type="match status" value="1"/>
</dbReference>
<feature type="modified residue" description="N6-(pyridoxal phosphate)lysine" evidence="8">
    <location>
        <position position="52"/>
    </location>
</feature>
<keyword evidence="13" id="KW-1185">Reference proteome</keyword>
<evidence type="ECO:0000256" key="2">
    <source>
        <dbReference type="ARBA" id="ARBA00008872"/>
    </source>
</evidence>
<dbReference type="PRINTS" id="PR01179">
    <property type="entry name" value="ODADCRBXLASE"/>
</dbReference>
<evidence type="ECO:0000256" key="3">
    <source>
        <dbReference type="ARBA" id="ARBA00022898"/>
    </source>
</evidence>
<reference evidence="12" key="1">
    <citation type="submission" date="2020-08" db="EMBL/GenBank/DDBJ databases">
        <title>Genomic Encyclopedia of Type Strains, Phase IV (KMG-IV): sequencing the most valuable type-strain genomes for metagenomic binning, comparative biology and taxonomic classification.</title>
        <authorList>
            <person name="Goeker M."/>
        </authorList>
    </citation>
    <scope>NUCLEOTIDE SEQUENCE [LARGE SCALE GENOMIC DNA]</scope>
    <source>
        <strain evidence="12">DSM 105040</strain>
    </source>
</reference>
<dbReference type="Gene3D" id="2.40.37.10">
    <property type="entry name" value="Lyase, Ornithine Decarboxylase, Chain A, domain 1"/>
    <property type="match status" value="1"/>
</dbReference>
<protein>
    <recommendedName>
        <fullName evidence="6">ornithine decarboxylase</fullName>
        <ecNumber evidence="6">4.1.1.17</ecNumber>
    </recommendedName>
</protein>
<dbReference type="InterPro" id="IPR022643">
    <property type="entry name" value="De-COase2_C"/>
</dbReference>
<dbReference type="Pfam" id="PF00278">
    <property type="entry name" value="Orn_DAP_Arg_deC"/>
    <property type="match status" value="1"/>
</dbReference>
<dbReference type="EC" id="4.1.1.17" evidence="6"/>
<dbReference type="RefSeq" id="WP_054538117.1">
    <property type="nucleotide sequence ID" value="NZ_JACIEQ010000001.1"/>
</dbReference>
<comment type="pathway">
    <text evidence="5">Amine and polyamine biosynthesis; putrescine biosynthesis via L-ornithine pathway; putrescine from L-ornithine: step 1/1.</text>
</comment>
<dbReference type="PRINTS" id="PR01182">
    <property type="entry name" value="ORNDCRBXLASE"/>
</dbReference>
<evidence type="ECO:0000259" key="11">
    <source>
        <dbReference type="Pfam" id="PF02784"/>
    </source>
</evidence>
<evidence type="ECO:0000256" key="7">
    <source>
        <dbReference type="ARBA" id="ARBA00049127"/>
    </source>
</evidence>
<dbReference type="PANTHER" id="PTHR11482:SF6">
    <property type="entry name" value="ORNITHINE DECARBOXYLASE 1-RELATED"/>
    <property type="match status" value="1"/>
</dbReference>
<dbReference type="GO" id="GO:0033387">
    <property type="term" value="P:putrescine biosynthetic process from arginine, via ornithine"/>
    <property type="evidence" value="ECO:0007669"/>
    <property type="project" value="TreeGrafter"/>
</dbReference>
<feature type="active site" description="Proton donor" evidence="8">
    <location>
        <position position="326"/>
    </location>
</feature>
<dbReference type="InterPro" id="IPR000183">
    <property type="entry name" value="Orn/DAP/Arg_de-COase"/>
</dbReference>
<keyword evidence="4 12" id="KW-0456">Lyase</keyword>
<dbReference type="GO" id="GO:0005737">
    <property type="term" value="C:cytoplasm"/>
    <property type="evidence" value="ECO:0007669"/>
    <property type="project" value="TreeGrafter"/>
</dbReference>
<organism evidence="12 13">
    <name type="scientific">Actibacterium naphthalenivorans</name>
    <dbReference type="NCBI Taxonomy" id="1614693"/>
    <lineage>
        <taxon>Bacteria</taxon>
        <taxon>Pseudomonadati</taxon>
        <taxon>Pseudomonadota</taxon>
        <taxon>Alphaproteobacteria</taxon>
        <taxon>Rhodobacterales</taxon>
        <taxon>Roseobacteraceae</taxon>
        <taxon>Actibacterium</taxon>
    </lineage>
</organism>
<comment type="cofactor">
    <cofactor evidence="1 8">
        <name>pyridoxal 5'-phosphate</name>
        <dbReference type="ChEBI" id="CHEBI:597326"/>
    </cofactor>
</comment>
<dbReference type="InterPro" id="IPR022644">
    <property type="entry name" value="De-COase2_N"/>
</dbReference>
<dbReference type="PROSITE" id="PS00878">
    <property type="entry name" value="ODR_DC_2_1"/>
    <property type="match status" value="1"/>
</dbReference>
<evidence type="ECO:0000256" key="4">
    <source>
        <dbReference type="ARBA" id="ARBA00023239"/>
    </source>
</evidence>
<dbReference type="PANTHER" id="PTHR11482">
    <property type="entry name" value="ARGININE/DIAMINOPIMELATE/ORNITHINE DECARBOXYLASE"/>
    <property type="match status" value="1"/>
</dbReference>
<name>A0A840CDF3_9RHOB</name>
<keyword evidence="3 8" id="KW-0663">Pyridoxal phosphate</keyword>
<dbReference type="Proteomes" id="UP000585681">
    <property type="component" value="Unassembled WGS sequence"/>
</dbReference>
<evidence type="ECO:0000313" key="13">
    <source>
        <dbReference type="Proteomes" id="UP000585681"/>
    </source>
</evidence>
<dbReference type="InterPro" id="IPR029066">
    <property type="entry name" value="PLP-binding_barrel"/>
</dbReference>
<proteinExistence type="inferred from homology"/>
<dbReference type="GO" id="GO:0004586">
    <property type="term" value="F:ornithine decarboxylase activity"/>
    <property type="evidence" value="ECO:0007669"/>
    <property type="project" value="UniProtKB-EC"/>
</dbReference>
<evidence type="ECO:0000256" key="5">
    <source>
        <dbReference type="ARBA" id="ARBA00034115"/>
    </source>
</evidence>
<evidence type="ECO:0000256" key="9">
    <source>
        <dbReference type="RuleBase" id="RU003737"/>
    </source>
</evidence>
<dbReference type="InterPro" id="IPR009006">
    <property type="entry name" value="Ala_racemase/Decarboxylase_C"/>
</dbReference>
<evidence type="ECO:0000256" key="1">
    <source>
        <dbReference type="ARBA" id="ARBA00001933"/>
    </source>
</evidence>